<keyword evidence="6" id="KW-1185">Reference proteome</keyword>
<proteinExistence type="predicted"/>
<keyword evidence="1" id="KW-0678">Repressor</keyword>
<dbReference type="PANTHER" id="PTHR33388:SF2">
    <property type="entry name" value="PROTEIN SPOROCYTELESS"/>
    <property type="match status" value="1"/>
</dbReference>
<dbReference type="GO" id="GO:0003700">
    <property type="term" value="F:DNA-binding transcription factor activity"/>
    <property type="evidence" value="ECO:0007669"/>
    <property type="project" value="InterPro"/>
</dbReference>
<dbReference type="Proteomes" id="UP000825935">
    <property type="component" value="Chromosome 21"/>
</dbReference>
<evidence type="ECO:0000256" key="1">
    <source>
        <dbReference type="ARBA" id="ARBA00022491"/>
    </source>
</evidence>
<evidence type="ECO:0000313" key="6">
    <source>
        <dbReference type="Proteomes" id="UP000825935"/>
    </source>
</evidence>
<feature type="compositionally biased region" description="Basic residues" evidence="4">
    <location>
        <begin position="40"/>
        <end position="53"/>
    </location>
</feature>
<evidence type="ECO:0000256" key="3">
    <source>
        <dbReference type="ARBA" id="ARBA00023163"/>
    </source>
</evidence>
<accession>A0A8T2SAS0</accession>
<dbReference type="PANTHER" id="PTHR33388">
    <property type="entry name" value="OS01G0212500 PROTEIN"/>
    <property type="match status" value="1"/>
</dbReference>
<sequence length="450" mass="49030">MVHLLANKPSQQDAGEIFLSGFSHLALQMEAQGRLMKLSPRTRRTKKGPKKQPQRGLGVAQLEKMRLEEQSRASHQAQQLIALRQLHSTHSFLYANEHAPSVSVIPQLERNRSITVNGRMLRHPSTSPALHELLRVEGSPSSVLSNIFSNASTACQSASSACFLLGSDGESLDRPLQLQLGKQSDVFREKNSLLPHLQTDERPDYWNVECSLLPKRCSVSPVTDANEVPGKGNQVHGRNLASPSMGLLDRTVELSSFQSGGGAAILPRDDSLFASEKQVYCVKAQQQQELRSLLSESPKTVIASTAGSKTYWDKCHSLRTPDECELTLRPPETATGNKGCCELLPGEKMPQCSGCKCPDDSLSLSMTSAWHSSFADGLPFVQSPVSVATTGTTSSIITTTSTMDEYTSTMPTSLACPSSFLSANHYRSNKESQTGLITLYDGNLDLTLKL</sequence>
<evidence type="ECO:0000313" key="5">
    <source>
        <dbReference type="EMBL" id="KAH7315271.1"/>
    </source>
</evidence>
<dbReference type="AlphaFoldDB" id="A0A8T2SAS0"/>
<gene>
    <name evidence="5" type="ORF">KP509_21G042000</name>
</gene>
<protein>
    <submittedName>
        <fullName evidence="5">Uncharacterized protein</fullName>
    </submittedName>
</protein>
<reference evidence="5" key="1">
    <citation type="submission" date="2021-08" db="EMBL/GenBank/DDBJ databases">
        <title>WGS assembly of Ceratopteris richardii.</title>
        <authorList>
            <person name="Marchant D.B."/>
            <person name="Chen G."/>
            <person name="Jenkins J."/>
            <person name="Shu S."/>
            <person name="Leebens-Mack J."/>
            <person name="Grimwood J."/>
            <person name="Schmutz J."/>
            <person name="Soltis P."/>
            <person name="Soltis D."/>
            <person name="Chen Z.-H."/>
        </authorList>
    </citation>
    <scope>NUCLEOTIDE SEQUENCE</scope>
    <source>
        <strain evidence="5">Whitten #5841</strain>
        <tissue evidence="5">Leaf</tissue>
    </source>
</reference>
<feature type="region of interest" description="Disordered" evidence="4">
    <location>
        <begin position="33"/>
        <end position="58"/>
    </location>
</feature>
<dbReference type="InterPro" id="IPR040356">
    <property type="entry name" value="SPEAR"/>
</dbReference>
<keyword evidence="2" id="KW-0805">Transcription regulation</keyword>
<keyword evidence="3" id="KW-0804">Transcription</keyword>
<evidence type="ECO:0000256" key="2">
    <source>
        <dbReference type="ARBA" id="ARBA00023015"/>
    </source>
</evidence>
<comment type="caution">
    <text evidence="5">The sequence shown here is derived from an EMBL/GenBank/DDBJ whole genome shotgun (WGS) entry which is preliminary data.</text>
</comment>
<organism evidence="5 6">
    <name type="scientific">Ceratopteris richardii</name>
    <name type="common">Triangle waterfern</name>
    <dbReference type="NCBI Taxonomy" id="49495"/>
    <lineage>
        <taxon>Eukaryota</taxon>
        <taxon>Viridiplantae</taxon>
        <taxon>Streptophyta</taxon>
        <taxon>Embryophyta</taxon>
        <taxon>Tracheophyta</taxon>
        <taxon>Polypodiopsida</taxon>
        <taxon>Polypodiidae</taxon>
        <taxon>Polypodiales</taxon>
        <taxon>Pteridineae</taxon>
        <taxon>Pteridaceae</taxon>
        <taxon>Parkerioideae</taxon>
        <taxon>Ceratopteris</taxon>
    </lineage>
</organism>
<name>A0A8T2SAS0_CERRI</name>
<dbReference type="EMBL" id="CM035426">
    <property type="protein sequence ID" value="KAH7315271.1"/>
    <property type="molecule type" value="Genomic_DNA"/>
</dbReference>
<evidence type="ECO:0000256" key="4">
    <source>
        <dbReference type="SAM" id="MobiDB-lite"/>
    </source>
</evidence>